<dbReference type="InterPro" id="IPR016024">
    <property type="entry name" value="ARM-type_fold"/>
</dbReference>
<feature type="compositionally biased region" description="Low complexity" evidence="4">
    <location>
        <begin position="16"/>
        <end position="29"/>
    </location>
</feature>
<evidence type="ECO:0000313" key="6">
    <source>
        <dbReference type="Proteomes" id="UP001396898"/>
    </source>
</evidence>
<name>A0ABR1R3L0_9PEZI</name>
<evidence type="ECO:0000313" key="5">
    <source>
        <dbReference type="EMBL" id="KAK7998803.1"/>
    </source>
</evidence>
<dbReference type="InterPro" id="IPR011989">
    <property type="entry name" value="ARM-like"/>
</dbReference>
<dbReference type="SUPFAM" id="SSF48371">
    <property type="entry name" value="ARM repeat"/>
    <property type="match status" value="1"/>
</dbReference>
<dbReference type="PANTHER" id="PTHR12425:SF5">
    <property type="entry name" value="SYNEMBRYN"/>
    <property type="match status" value="1"/>
</dbReference>
<keyword evidence="3" id="KW-0143">Chaperone</keyword>
<dbReference type="EMBL" id="JAQQWI010000019">
    <property type="protein sequence ID" value="KAK7998803.1"/>
    <property type="molecule type" value="Genomic_DNA"/>
</dbReference>
<sequence length="507" mass="56629">MPEQPRQERPGRLKRLFSSSHNSPLSSPKLKPDGKEVGMAQANQPVMGNLVGQEKLAAVTDLMSKLSKDLEAICLLPNQRDAALEELKIYGRNPQNADPIFTKEGIETLARHAFHSPSSKTSRNALRCLCNAMLLKPDTRQMFVDLGFESKACNQLKNDNRDDEFLISRVIFLTTYNTNVDIEALIEKHNIAGIITKNLERHAKQSTTPELPIDAMQEMALVETLKLLFNITHHCKDKASSFTPCIPHIVTLLCQSPIGSGKPLDPPMGTLVNALLNLELGAKDIQTALFPQEENNVLASRLVELLNASKKVYGNEELENTVTALIGVIRAIHEYAPEDVKAWVRGQLLPTEDDRNKVLGRSDTLPSWLLRNSTNPVTPQLRDAISELLFDMSDRDATKFVDNVGYGFASGFLFNRNLPIPQNAQEAFANAGGRDVNPITGQFLDTEKHPEVPEMTDDEKEREAERLYVLFERLRANGLITAENPVRTAQQSGRFEELPDDYEEDVD</sequence>
<evidence type="ECO:0000256" key="2">
    <source>
        <dbReference type="ARBA" id="ARBA00022658"/>
    </source>
</evidence>
<keyword evidence="2" id="KW-0344">Guanine-nucleotide releasing factor</keyword>
<feature type="compositionally biased region" description="Acidic residues" evidence="4">
    <location>
        <begin position="498"/>
        <end position="507"/>
    </location>
</feature>
<dbReference type="InterPro" id="IPR019318">
    <property type="entry name" value="Gua_nucleotide_exch_fac_Ric8"/>
</dbReference>
<dbReference type="Pfam" id="PF10165">
    <property type="entry name" value="Ric8"/>
    <property type="match status" value="1"/>
</dbReference>
<keyword evidence="6" id="KW-1185">Reference proteome</keyword>
<comment type="caution">
    <text evidence="5">The sequence shown here is derived from an EMBL/GenBank/DDBJ whole genome shotgun (WGS) entry which is preliminary data.</text>
</comment>
<dbReference type="Gene3D" id="1.25.10.10">
    <property type="entry name" value="Leucine-rich Repeat Variant"/>
    <property type="match status" value="1"/>
</dbReference>
<protein>
    <submittedName>
        <fullName evidence="5">Guanine nucleotide exchange factor synembryn</fullName>
    </submittedName>
</protein>
<comment type="similarity">
    <text evidence="1">Belongs to the synembryn family.</text>
</comment>
<feature type="region of interest" description="Disordered" evidence="4">
    <location>
        <begin position="485"/>
        <end position="507"/>
    </location>
</feature>
<gene>
    <name evidence="5" type="ORF">PG991_014478</name>
</gene>
<dbReference type="PANTHER" id="PTHR12425">
    <property type="entry name" value="SYNEMBRYN"/>
    <property type="match status" value="1"/>
</dbReference>
<feature type="compositionally biased region" description="Basic and acidic residues" evidence="4">
    <location>
        <begin position="1"/>
        <end position="11"/>
    </location>
</feature>
<proteinExistence type="inferred from homology"/>
<evidence type="ECO:0000256" key="4">
    <source>
        <dbReference type="SAM" id="MobiDB-lite"/>
    </source>
</evidence>
<organism evidence="5 6">
    <name type="scientific">Apiospora marii</name>
    <dbReference type="NCBI Taxonomy" id="335849"/>
    <lineage>
        <taxon>Eukaryota</taxon>
        <taxon>Fungi</taxon>
        <taxon>Dikarya</taxon>
        <taxon>Ascomycota</taxon>
        <taxon>Pezizomycotina</taxon>
        <taxon>Sordariomycetes</taxon>
        <taxon>Xylariomycetidae</taxon>
        <taxon>Amphisphaeriales</taxon>
        <taxon>Apiosporaceae</taxon>
        <taxon>Apiospora</taxon>
    </lineage>
</organism>
<dbReference type="Proteomes" id="UP001396898">
    <property type="component" value="Unassembled WGS sequence"/>
</dbReference>
<reference evidence="5 6" key="1">
    <citation type="submission" date="2023-01" db="EMBL/GenBank/DDBJ databases">
        <title>Analysis of 21 Apiospora genomes using comparative genomics revels a genus with tremendous synthesis potential of carbohydrate active enzymes and secondary metabolites.</title>
        <authorList>
            <person name="Sorensen T."/>
        </authorList>
    </citation>
    <scope>NUCLEOTIDE SEQUENCE [LARGE SCALE GENOMIC DNA]</scope>
    <source>
        <strain evidence="5 6">CBS 20057</strain>
    </source>
</reference>
<evidence type="ECO:0000256" key="3">
    <source>
        <dbReference type="ARBA" id="ARBA00023186"/>
    </source>
</evidence>
<evidence type="ECO:0000256" key="1">
    <source>
        <dbReference type="ARBA" id="ARBA00009049"/>
    </source>
</evidence>
<feature type="region of interest" description="Disordered" evidence="4">
    <location>
        <begin position="1"/>
        <end position="36"/>
    </location>
</feature>
<accession>A0ABR1R3L0</accession>